<name>A0A9P6ZG14_9AGAM</name>
<feature type="transmembrane region" description="Helical" evidence="1">
    <location>
        <begin position="140"/>
        <end position="163"/>
    </location>
</feature>
<accession>A0A9P6ZG14</accession>
<evidence type="ECO:0000313" key="2">
    <source>
        <dbReference type="EMBL" id="KAG1764399.1"/>
    </source>
</evidence>
<evidence type="ECO:0000313" key="3">
    <source>
        <dbReference type="Proteomes" id="UP000714275"/>
    </source>
</evidence>
<sequence>MSQHDLDLPDLNWSILQDTCLTCYAVTELNNWSIRHPYVATGALLCISGNPELLLTPLRLARYTFFLPFRLILWPFKLLARFILYILGFRKEGVAKGSIASQYQSRRYGGHVPQQSTFSKFQAHGATDDYEDGDEIRSMFAVPVSLMMSIGVVFVLGRAWGWWY</sequence>
<dbReference type="Gene3D" id="6.10.110.10">
    <property type="match status" value="1"/>
</dbReference>
<reference evidence="2" key="1">
    <citation type="journal article" date="2020" name="New Phytol.">
        <title>Comparative genomics reveals dynamic genome evolution in host specialist ectomycorrhizal fungi.</title>
        <authorList>
            <person name="Lofgren L.A."/>
            <person name="Nguyen N.H."/>
            <person name="Vilgalys R."/>
            <person name="Ruytinx J."/>
            <person name="Liao H.L."/>
            <person name="Branco S."/>
            <person name="Kuo A."/>
            <person name="LaButti K."/>
            <person name="Lipzen A."/>
            <person name="Andreopoulos W."/>
            <person name="Pangilinan J."/>
            <person name="Riley R."/>
            <person name="Hundley H."/>
            <person name="Na H."/>
            <person name="Barry K."/>
            <person name="Grigoriev I.V."/>
            <person name="Stajich J.E."/>
            <person name="Kennedy P.G."/>
        </authorList>
    </citation>
    <scope>NUCLEOTIDE SEQUENCE</scope>
    <source>
        <strain evidence="2">DOB743</strain>
    </source>
</reference>
<feature type="transmembrane region" description="Helical" evidence="1">
    <location>
        <begin position="65"/>
        <end position="87"/>
    </location>
</feature>
<dbReference type="InterPro" id="IPR038213">
    <property type="entry name" value="IFI6/IFI27-like_sf"/>
</dbReference>
<evidence type="ECO:0000256" key="1">
    <source>
        <dbReference type="SAM" id="Phobius"/>
    </source>
</evidence>
<comment type="caution">
    <text evidence="2">The sequence shown here is derived from an EMBL/GenBank/DDBJ whole genome shotgun (WGS) entry which is preliminary data.</text>
</comment>
<organism evidence="2 3">
    <name type="scientific">Suillus placidus</name>
    <dbReference type="NCBI Taxonomy" id="48579"/>
    <lineage>
        <taxon>Eukaryota</taxon>
        <taxon>Fungi</taxon>
        <taxon>Dikarya</taxon>
        <taxon>Basidiomycota</taxon>
        <taxon>Agaricomycotina</taxon>
        <taxon>Agaricomycetes</taxon>
        <taxon>Agaricomycetidae</taxon>
        <taxon>Boletales</taxon>
        <taxon>Suillineae</taxon>
        <taxon>Suillaceae</taxon>
        <taxon>Suillus</taxon>
    </lineage>
</organism>
<keyword evidence="1" id="KW-0472">Membrane</keyword>
<dbReference type="Proteomes" id="UP000714275">
    <property type="component" value="Unassembled WGS sequence"/>
</dbReference>
<gene>
    <name evidence="2" type="ORF">EV702DRAFT_1154138</name>
</gene>
<dbReference type="AlphaFoldDB" id="A0A9P6ZG14"/>
<dbReference type="EMBL" id="JABBWD010000126">
    <property type="protein sequence ID" value="KAG1764399.1"/>
    <property type="molecule type" value="Genomic_DNA"/>
</dbReference>
<keyword evidence="1" id="KW-1133">Transmembrane helix</keyword>
<proteinExistence type="predicted"/>
<protein>
    <submittedName>
        <fullName evidence="2">Uncharacterized protein</fullName>
    </submittedName>
</protein>
<keyword evidence="1" id="KW-0812">Transmembrane</keyword>
<dbReference type="OrthoDB" id="440424at2759"/>
<keyword evidence="3" id="KW-1185">Reference proteome</keyword>